<evidence type="ECO:0000313" key="4">
    <source>
        <dbReference type="Proteomes" id="UP000501648"/>
    </source>
</evidence>
<dbReference type="Pfam" id="PF01584">
    <property type="entry name" value="CheW"/>
    <property type="match status" value="1"/>
</dbReference>
<evidence type="ECO:0000256" key="1">
    <source>
        <dbReference type="SAM" id="MobiDB-lite"/>
    </source>
</evidence>
<feature type="domain" description="CheW-like" evidence="2">
    <location>
        <begin position="46"/>
        <end position="189"/>
    </location>
</feature>
<dbReference type="InterPro" id="IPR002545">
    <property type="entry name" value="CheW-lke_dom"/>
</dbReference>
<dbReference type="Proteomes" id="UP000501648">
    <property type="component" value="Chromosome"/>
</dbReference>
<evidence type="ECO:0000313" key="3">
    <source>
        <dbReference type="EMBL" id="QJQ02829.1"/>
    </source>
</evidence>
<proteinExistence type="predicted"/>
<dbReference type="GO" id="GO:0006935">
    <property type="term" value="P:chemotaxis"/>
    <property type="evidence" value="ECO:0007669"/>
    <property type="project" value="InterPro"/>
</dbReference>
<sequence length="194" mass="20679">MSHPKDFLIDAPHSPAAPTSPPREGLEQFQASLLARMAASDNESTRSRRLAVLIGNQHCLIPLAQASEILPLDGLTLTPVPATHAWFRGLLNIRGNLVGLADLSGLAGAPLQPCGAGSHALLLAPSLAPQCGLLVAAVLGLRDIEEMTRISKKYEEGIHLPGVNGRYKDGSGQQWDELDLSVLSRDSNFLQIGR</sequence>
<dbReference type="GO" id="GO:0007165">
    <property type="term" value="P:signal transduction"/>
    <property type="evidence" value="ECO:0007669"/>
    <property type="project" value="InterPro"/>
</dbReference>
<dbReference type="EMBL" id="CP008956">
    <property type="protein sequence ID" value="QJQ02829.1"/>
    <property type="molecule type" value="Genomic_DNA"/>
</dbReference>
<dbReference type="AlphaFoldDB" id="A0A6M3ZVW6"/>
<reference evidence="3 4" key="1">
    <citation type="journal article" date="2012" name="J. Bacteriol.">
        <title>Genome sequence of the pathogenic Herbaspirillum seropedicae strain Os34, isolated from rice roots.</title>
        <authorList>
            <person name="Ye W."/>
            <person name="Ye S."/>
            <person name="Liu J."/>
            <person name="Chang S."/>
            <person name="Chen M."/>
            <person name="Zhu B."/>
            <person name="Guo L."/>
            <person name="An Q."/>
        </authorList>
    </citation>
    <scope>NUCLEOTIDE SEQUENCE [LARGE SCALE GENOMIC DNA]</scope>
    <source>
        <strain evidence="3 4">Os34</strain>
    </source>
</reference>
<dbReference type="PROSITE" id="PS50851">
    <property type="entry name" value="CHEW"/>
    <property type="match status" value="1"/>
</dbReference>
<gene>
    <name evidence="3" type="ORF">C798_22135</name>
</gene>
<feature type="region of interest" description="Disordered" evidence="1">
    <location>
        <begin position="1"/>
        <end position="25"/>
    </location>
</feature>
<dbReference type="SUPFAM" id="SSF50341">
    <property type="entry name" value="CheW-like"/>
    <property type="match status" value="1"/>
</dbReference>
<accession>A0A6M3ZVW6</accession>
<organism evidence="3 4">
    <name type="scientific">Herbaspirillum rubrisubalbicans Os34</name>
    <dbReference type="NCBI Taxonomy" id="1235827"/>
    <lineage>
        <taxon>Bacteria</taxon>
        <taxon>Pseudomonadati</taxon>
        <taxon>Pseudomonadota</taxon>
        <taxon>Betaproteobacteria</taxon>
        <taxon>Burkholderiales</taxon>
        <taxon>Oxalobacteraceae</taxon>
        <taxon>Herbaspirillum</taxon>
    </lineage>
</organism>
<dbReference type="Gene3D" id="2.40.50.180">
    <property type="entry name" value="CheA-289, Domain 4"/>
    <property type="match status" value="1"/>
</dbReference>
<name>A0A6M3ZVW6_9BURK</name>
<evidence type="ECO:0000259" key="2">
    <source>
        <dbReference type="PROSITE" id="PS50851"/>
    </source>
</evidence>
<protein>
    <submittedName>
        <fullName evidence="3">Twitching motility protein</fullName>
    </submittedName>
</protein>
<dbReference type="RefSeq" id="WP_017452417.1">
    <property type="nucleotide sequence ID" value="NZ_CP008956.1"/>
</dbReference>
<dbReference type="InterPro" id="IPR036061">
    <property type="entry name" value="CheW-like_dom_sf"/>
</dbReference>